<organism evidence="2 3">
    <name type="scientific">Talaromyces islandicus</name>
    <name type="common">Penicillium islandicum</name>
    <dbReference type="NCBI Taxonomy" id="28573"/>
    <lineage>
        <taxon>Eukaryota</taxon>
        <taxon>Fungi</taxon>
        <taxon>Dikarya</taxon>
        <taxon>Ascomycota</taxon>
        <taxon>Pezizomycotina</taxon>
        <taxon>Eurotiomycetes</taxon>
        <taxon>Eurotiomycetidae</taxon>
        <taxon>Eurotiales</taxon>
        <taxon>Trichocomaceae</taxon>
        <taxon>Talaromyces</taxon>
        <taxon>Talaromyces sect. Islandici</taxon>
    </lineage>
</organism>
<dbReference type="Gene3D" id="3.40.50.1820">
    <property type="entry name" value="alpha/beta hydrolase"/>
    <property type="match status" value="1"/>
</dbReference>
<dbReference type="InterPro" id="IPR029058">
    <property type="entry name" value="AB_hydrolase_fold"/>
</dbReference>
<dbReference type="EMBL" id="CVMT01000012">
    <property type="protein sequence ID" value="CRG92320.1"/>
    <property type="molecule type" value="Genomic_DNA"/>
</dbReference>
<accession>A0A0U1MBE3</accession>
<dbReference type="SUPFAM" id="SSF53474">
    <property type="entry name" value="alpha/beta-Hydrolases"/>
    <property type="match status" value="1"/>
</dbReference>
<sequence length="309" mass="34180">MSSEQEGSLVLPDGTKLYTKTWKPEGIAKAIIAFYHGFSDHCNSWYQFFPNLVAAGFEVHSLDQRGWGESSASDRKLRGDYGTTAVVMADLHFFLQSLTPFTREGSIPLFLMGHSMGGMNSLYYALNPESPYHTAAQKKVQLAGVVSIAPLVMVHPTTQPLKIIEYAGRIVAKVVPKWTMVQDIDPVWVSRDEAVVEAIRKDGRLCHRTGTFEALAAMLARGAWLDGLYKDQTAVAGVADAVPPLLVAHGTADRITWFDATKRMVEAVPLKDKTFKEYDGAYHKLTNDTHGVAEQFTADVVEWMNSKVV</sequence>
<dbReference type="InterPro" id="IPR022742">
    <property type="entry name" value="Hydrolase_4"/>
</dbReference>
<gene>
    <name evidence="2" type="ORF">PISL3812_09377</name>
</gene>
<dbReference type="InterPro" id="IPR051044">
    <property type="entry name" value="MAG_DAG_Lipase"/>
</dbReference>
<dbReference type="AlphaFoldDB" id="A0A0U1MBE3"/>
<evidence type="ECO:0000259" key="1">
    <source>
        <dbReference type="Pfam" id="PF12146"/>
    </source>
</evidence>
<dbReference type="Pfam" id="PF12146">
    <property type="entry name" value="Hydrolase_4"/>
    <property type="match status" value="1"/>
</dbReference>
<evidence type="ECO:0000313" key="2">
    <source>
        <dbReference type="EMBL" id="CRG92320.1"/>
    </source>
</evidence>
<keyword evidence="3" id="KW-1185">Reference proteome</keyword>
<reference evidence="2 3" key="1">
    <citation type="submission" date="2015-04" db="EMBL/GenBank/DDBJ databases">
        <authorList>
            <person name="Syromyatnikov M.Y."/>
            <person name="Popov V.N."/>
        </authorList>
    </citation>
    <scope>NUCLEOTIDE SEQUENCE [LARGE SCALE GENOMIC DNA]</scope>
    <source>
        <strain evidence="2">WF-38-12</strain>
    </source>
</reference>
<dbReference type="OrthoDB" id="10249433at2759"/>
<dbReference type="PANTHER" id="PTHR11614">
    <property type="entry name" value="PHOSPHOLIPASE-RELATED"/>
    <property type="match status" value="1"/>
</dbReference>
<dbReference type="Proteomes" id="UP000054383">
    <property type="component" value="Unassembled WGS sequence"/>
</dbReference>
<name>A0A0U1MBE3_TALIS</name>
<dbReference type="STRING" id="28573.A0A0U1MBE3"/>
<proteinExistence type="predicted"/>
<evidence type="ECO:0000313" key="3">
    <source>
        <dbReference type="Proteomes" id="UP000054383"/>
    </source>
</evidence>
<feature type="domain" description="Serine aminopeptidase S33" evidence="1">
    <location>
        <begin position="28"/>
        <end position="289"/>
    </location>
</feature>
<protein>
    <recommendedName>
        <fullName evidence="1">Serine aminopeptidase S33 domain-containing protein</fullName>
    </recommendedName>
</protein>
<dbReference type="OMA" id="SYEGWSH"/>